<organism evidence="2 3">
    <name type="scientific">Diploptera punctata</name>
    <name type="common">Pacific beetle cockroach</name>
    <dbReference type="NCBI Taxonomy" id="6984"/>
    <lineage>
        <taxon>Eukaryota</taxon>
        <taxon>Metazoa</taxon>
        <taxon>Ecdysozoa</taxon>
        <taxon>Arthropoda</taxon>
        <taxon>Hexapoda</taxon>
        <taxon>Insecta</taxon>
        <taxon>Pterygota</taxon>
        <taxon>Neoptera</taxon>
        <taxon>Polyneoptera</taxon>
        <taxon>Dictyoptera</taxon>
        <taxon>Blattodea</taxon>
        <taxon>Blaberoidea</taxon>
        <taxon>Blaberidae</taxon>
        <taxon>Diplopterinae</taxon>
        <taxon>Diploptera</taxon>
    </lineage>
</organism>
<reference evidence="2" key="2">
    <citation type="submission" date="2023-05" db="EMBL/GenBank/DDBJ databases">
        <authorList>
            <person name="Fouks B."/>
        </authorList>
    </citation>
    <scope>NUCLEOTIDE SEQUENCE</scope>
    <source>
        <strain evidence="2">Stay&amp;Tobe</strain>
        <tissue evidence="2">Testes</tissue>
    </source>
</reference>
<dbReference type="Proteomes" id="UP001233999">
    <property type="component" value="Unassembled WGS sequence"/>
</dbReference>
<feature type="compositionally biased region" description="Polar residues" evidence="1">
    <location>
        <begin position="70"/>
        <end position="86"/>
    </location>
</feature>
<comment type="caution">
    <text evidence="2">The sequence shown here is derived from an EMBL/GenBank/DDBJ whole genome shotgun (WGS) entry which is preliminary data.</text>
</comment>
<dbReference type="SUPFAM" id="SSF81321">
    <property type="entry name" value="Family A G protein-coupled receptor-like"/>
    <property type="match status" value="1"/>
</dbReference>
<evidence type="ECO:0000313" key="2">
    <source>
        <dbReference type="EMBL" id="KAJ9588654.1"/>
    </source>
</evidence>
<keyword evidence="3" id="KW-1185">Reference proteome</keyword>
<dbReference type="Gene3D" id="1.20.1070.10">
    <property type="entry name" value="Rhodopsin 7-helix transmembrane proteins"/>
    <property type="match status" value="1"/>
</dbReference>
<protein>
    <submittedName>
        <fullName evidence="2">Uncharacterized protein</fullName>
    </submittedName>
</protein>
<evidence type="ECO:0000313" key="3">
    <source>
        <dbReference type="Proteomes" id="UP001233999"/>
    </source>
</evidence>
<gene>
    <name evidence="2" type="ORF">L9F63_018043</name>
</gene>
<proteinExistence type="predicted"/>
<sequence length="103" mass="11646">MNPFIYSFMSKNFRRALQRQLEKIGCRKRNRSSGSSRTVHGSSTRTSKSQRSTPTMRRSWRGFKLIPGRPSTTSCTTNYLTDMTKQTDLDPGQIPAQPATSSV</sequence>
<reference evidence="2" key="1">
    <citation type="journal article" date="2023" name="IScience">
        <title>Live-bearing cockroach genome reveals convergent evolutionary mechanisms linked to viviparity in insects and beyond.</title>
        <authorList>
            <person name="Fouks B."/>
            <person name="Harrison M.C."/>
            <person name="Mikhailova A.A."/>
            <person name="Marchal E."/>
            <person name="English S."/>
            <person name="Carruthers M."/>
            <person name="Jennings E.C."/>
            <person name="Chiamaka E.L."/>
            <person name="Frigard R.A."/>
            <person name="Pippel M."/>
            <person name="Attardo G.M."/>
            <person name="Benoit J.B."/>
            <person name="Bornberg-Bauer E."/>
            <person name="Tobe S.S."/>
        </authorList>
    </citation>
    <scope>NUCLEOTIDE SEQUENCE</scope>
    <source>
        <strain evidence="2">Stay&amp;Tobe</strain>
    </source>
</reference>
<accession>A0AAD7ZXM0</accession>
<evidence type="ECO:0000256" key="1">
    <source>
        <dbReference type="SAM" id="MobiDB-lite"/>
    </source>
</evidence>
<dbReference type="AlphaFoldDB" id="A0AAD7ZXM0"/>
<dbReference type="EMBL" id="JASPKZ010005320">
    <property type="protein sequence ID" value="KAJ9588654.1"/>
    <property type="molecule type" value="Genomic_DNA"/>
</dbReference>
<feature type="compositionally biased region" description="Low complexity" evidence="1">
    <location>
        <begin position="32"/>
        <end position="55"/>
    </location>
</feature>
<name>A0AAD7ZXM0_DIPPU</name>
<feature type="region of interest" description="Disordered" evidence="1">
    <location>
        <begin position="23"/>
        <end position="103"/>
    </location>
</feature>